<gene>
    <name evidence="5" type="ORF">HYFRA_00013517</name>
</gene>
<dbReference type="SUPFAM" id="SSF64167">
    <property type="entry name" value="SurE-like"/>
    <property type="match status" value="1"/>
</dbReference>
<dbReference type="NCBIfam" id="TIGR00087">
    <property type="entry name" value="surE"/>
    <property type="match status" value="1"/>
</dbReference>
<protein>
    <recommendedName>
        <fullName evidence="4">Survival protein SurE-like phosphatase/nucleotidase domain-containing protein</fullName>
    </recommendedName>
</protein>
<dbReference type="GO" id="GO:0008252">
    <property type="term" value="F:nucleotidase activity"/>
    <property type="evidence" value="ECO:0007669"/>
    <property type="project" value="InterPro"/>
</dbReference>
<reference evidence="5" key="1">
    <citation type="submission" date="2021-07" db="EMBL/GenBank/DDBJ databases">
        <authorList>
            <person name="Durling M."/>
        </authorList>
    </citation>
    <scope>NUCLEOTIDE SEQUENCE</scope>
</reference>
<evidence type="ECO:0000256" key="3">
    <source>
        <dbReference type="ARBA" id="ARBA00022801"/>
    </source>
</evidence>
<keyword evidence="6" id="KW-1185">Reference proteome</keyword>
<dbReference type="AlphaFoldDB" id="A0A9N9L7R7"/>
<dbReference type="PANTHER" id="PTHR30457">
    <property type="entry name" value="5'-NUCLEOTIDASE SURE"/>
    <property type="match status" value="1"/>
</dbReference>
<evidence type="ECO:0000313" key="5">
    <source>
        <dbReference type="EMBL" id="CAG8960639.1"/>
    </source>
</evidence>
<keyword evidence="3" id="KW-0378">Hydrolase</keyword>
<accession>A0A9N9L7R7</accession>
<organism evidence="5 6">
    <name type="scientific">Hymenoscyphus fraxineus</name>
    <dbReference type="NCBI Taxonomy" id="746836"/>
    <lineage>
        <taxon>Eukaryota</taxon>
        <taxon>Fungi</taxon>
        <taxon>Dikarya</taxon>
        <taxon>Ascomycota</taxon>
        <taxon>Pezizomycotina</taxon>
        <taxon>Leotiomycetes</taxon>
        <taxon>Helotiales</taxon>
        <taxon>Helotiaceae</taxon>
        <taxon>Hymenoscyphus</taxon>
    </lineage>
</organism>
<dbReference type="EMBL" id="CAJVRL010000101">
    <property type="protein sequence ID" value="CAG8960639.1"/>
    <property type="molecule type" value="Genomic_DNA"/>
</dbReference>
<dbReference type="InterPro" id="IPR030048">
    <property type="entry name" value="SurE"/>
</dbReference>
<proteinExistence type="inferred from homology"/>
<evidence type="ECO:0000313" key="6">
    <source>
        <dbReference type="Proteomes" id="UP000696280"/>
    </source>
</evidence>
<dbReference type="OrthoDB" id="4018688at2759"/>
<dbReference type="InterPro" id="IPR002828">
    <property type="entry name" value="SurE-like_Pase/nucleotidase"/>
</dbReference>
<comment type="caution">
    <text evidence="5">The sequence shown here is derived from an EMBL/GenBank/DDBJ whole genome shotgun (WGS) entry which is preliminary data.</text>
</comment>
<dbReference type="PANTHER" id="PTHR30457:SF0">
    <property type="entry name" value="PHOSPHATASE, PUTATIVE (AFU_ORTHOLOGUE AFUA_4G01070)-RELATED"/>
    <property type="match status" value="1"/>
</dbReference>
<evidence type="ECO:0000256" key="2">
    <source>
        <dbReference type="ARBA" id="ARBA00022723"/>
    </source>
</evidence>
<dbReference type="InterPro" id="IPR036523">
    <property type="entry name" value="SurE-like_sf"/>
</dbReference>
<evidence type="ECO:0000256" key="1">
    <source>
        <dbReference type="ARBA" id="ARBA00011062"/>
    </source>
</evidence>
<sequence length="403" mass="41884">MRPSQFKRAVVASVVVSGAVNGLNILITNDDGFGTANIRELYKAIKAYGHQAYIVASSSNQSGMGGITTYAGSKNLTADTEFGKPLSHEKFRIEDSHTHQIGIVKAGAPSIGPDPNDSHVWYFNGTPSACVQVGLDYVLPRHANFSVPDLVLSGPNYGLNLGPFLYTLAGTLGATYTAVERGIPAIGYSGGYSIQTAYYHVNETTAAGLQDPATIYGQLAADLAQQLITNVAANGGGRLLPFGYGINVNIPYITSFTNDSCISPPFVLSRMTGGAVVDKAVYNETTGLFRYGDVVTEGLNTCINGDCTLPGETDVLAEGCRSSVSVFTVDYDAPVVGECGGVDVRGLLRPLVGSVNFTARGNGTVGGGAAVLSPVTSAVGKNSVSWTNIAGVVGLMVCVVFGL</sequence>
<dbReference type="Pfam" id="PF01975">
    <property type="entry name" value="SurE"/>
    <property type="match status" value="1"/>
</dbReference>
<name>A0A9N9L7R7_9HELO</name>
<dbReference type="Gene3D" id="3.40.1210.10">
    <property type="entry name" value="Survival protein SurE-like phosphatase/nucleotidase"/>
    <property type="match status" value="1"/>
</dbReference>
<dbReference type="Proteomes" id="UP000696280">
    <property type="component" value="Unassembled WGS sequence"/>
</dbReference>
<feature type="domain" description="Survival protein SurE-like phosphatase/nucleotidase" evidence="4">
    <location>
        <begin position="25"/>
        <end position="253"/>
    </location>
</feature>
<comment type="similarity">
    <text evidence="1">Belongs to the SurE nucleotidase family.</text>
</comment>
<keyword evidence="2" id="KW-0479">Metal-binding</keyword>
<dbReference type="GO" id="GO:0046872">
    <property type="term" value="F:metal ion binding"/>
    <property type="evidence" value="ECO:0007669"/>
    <property type="project" value="UniProtKB-KW"/>
</dbReference>
<evidence type="ECO:0000259" key="4">
    <source>
        <dbReference type="Pfam" id="PF01975"/>
    </source>
</evidence>